<dbReference type="RefSeq" id="WP_283214205.1">
    <property type="nucleotide sequence ID" value="NZ_JASGBI010000002.1"/>
</dbReference>
<sequence length="129" mass="14219">MDTFFSATTGGFYLNGLHDEMPEDVVEITPERHASLFEGQAAGRRIVAGDDGFPKLGDEPAPGVEEVTVLARRRRDRLLAASDYRAMPDYPQSEAQRAAWLGYRQQLRDLPATSGFPAVILWPAEPTGN</sequence>
<gene>
    <name evidence="2" type="ORF">QLQ15_17615</name>
</gene>
<dbReference type="InterPro" id="IPR031893">
    <property type="entry name" value="Phage_tail_APC"/>
</dbReference>
<reference evidence="2 3" key="1">
    <citation type="submission" date="2023-05" db="EMBL/GenBank/DDBJ databases">
        <title>Lysobacter sp. strain LF1 Genome sequencing and assembly.</title>
        <authorList>
            <person name="Jung Y."/>
        </authorList>
    </citation>
    <scope>NUCLEOTIDE SEQUENCE [LARGE SCALE GENOMIC DNA]</scope>
    <source>
        <strain evidence="2 3">LF1</strain>
    </source>
</reference>
<dbReference type="EMBL" id="JASGBI010000002">
    <property type="protein sequence ID" value="MDI9240724.1"/>
    <property type="molecule type" value="Genomic_DNA"/>
</dbReference>
<protein>
    <submittedName>
        <fullName evidence="2">Tail fiber assembly protein</fullName>
    </submittedName>
</protein>
<dbReference type="Proteomes" id="UP001321580">
    <property type="component" value="Unassembled WGS sequence"/>
</dbReference>
<dbReference type="Gene3D" id="6.10.140.1310">
    <property type="match status" value="1"/>
</dbReference>
<keyword evidence="3" id="KW-1185">Reference proteome</keyword>
<feature type="domain" description="Phage tail assembly chaperone-like" evidence="1">
    <location>
        <begin position="71"/>
        <end position="126"/>
    </location>
</feature>
<name>A0ABT6XKX0_9GAMM</name>
<comment type="caution">
    <text evidence="2">The sequence shown here is derived from an EMBL/GenBank/DDBJ whole genome shotgun (WGS) entry which is preliminary data.</text>
</comment>
<evidence type="ECO:0000313" key="3">
    <source>
        <dbReference type="Proteomes" id="UP001321580"/>
    </source>
</evidence>
<evidence type="ECO:0000313" key="2">
    <source>
        <dbReference type="EMBL" id="MDI9240724.1"/>
    </source>
</evidence>
<dbReference type="Pfam" id="PF16778">
    <property type="entry name" value="Phage_tail_APC"/>
    <property type="match status" value="1"/>
</dbReference>
<accession>A0ABT6XKX0</accession>
<proteinExistence type="predicted"/>
<evidence type="ECO:0000259" key="1">
    <source>
        <dbReference type="Pfam" id="PF16778"/>
    </source>
</evidence>
<organism evidence="2 3">
    <name type="scientific">Lysobacter stagni</name>
    <dbReference type="NCBI Taxonomy" id="3045172"/>
    <lineage>
        <taxon>Bacteria</taxon>
        <taxon>Pseudomonadati</taxon>
        <taxon>Pseudomonadota</taxon>
        <taxon>Gammaproteobacteria</taxon>
        <taxon>Lysobacterales</taxon>
        <taxon>Lysobacteraceae</taxon>
        <taxon>Lysobacter</taxon>
    </lineage>
</organism>